<dbReference type="PANTHER" id="PTHR40465">
    <property type="entry name" value="CHROMOSOME 1, WHOLE GENOME SHOTGUN SEQUENCE"/>
    <property type="match status" value="1"/>
</dbReference>
<keyword evidence="1" id="KW-0472">Membrane</keyword>
<dbReference type="EMBL" id="KE504146">
    <property type="protein sequence ID" value="EPT00857.1"/>
    <property type="molecule type" value="Genomic_DNA"/>
</dbReference>
<feature type="transmembrane region" description="Helical" evidence="1">
    <location>
        <begin position="48"/>
        <end position="69"/>
    </location>
</feature>
<sequence>MSSTPSLNSSIGAALLGNLGAAILFGVTSVQATVYFRNYASDSAKWKCAVTILCLLDVVQLILITVSVYSNLISYHVDPMSLSNWSLKTHVAIAGVSNAIIRGLFCRRLWNFSQKNWVLVIFIAAGATVALAGSIEFSIQAFALGGDVFHISSISYAVLPYNLTFLALFFLLPKLLFNALLATLNSRSALREIRVSMSTSTRIPATTSSRRTSIIPSLRQNYLHSRSSDLSMRTPILTDVSQQSEKLPRVPSSSIRPLTFRTSTKPSFADVESGMYRSDLTSPLASGAYHAL</sequence>
<organism evidence="3 4">
    <name type="scientific">Fomitopsis schrenkii</name>
    <name type="common">Brown rot fungus</name>
    <dbReference type="NCBI Taxonomy" id="2126942"/>
    <lineage>
        <taxon>Eukaryota</taxon>
        <taxon>Fungi</taxon>
        <taxon>Dikarya</taxon>
        <taxon>Basidiomycota</taxon>
        <taxon>Agaricomycotina</taxon>
        <taxon>Agaricomycetes</taxon>
        <taxon>Polyporales</taxon>
        <taxon>Fomitopsis</taxon>
    </lineage>
</organism>
<feature type="transmembrane region" description="Helical" evidence="1">
    <location>
        <begin position="12"/>
        <end position="36"/>
    </location>
</feature>
<dbReference type="OrthoDB" id="3268207at2759"/>
<evidence type="ECO:0000256" key="1">
    <source>
        <dbReference type="SAM" id="Phobius"/>
    </source>
</evidence>
<feature type="transmembrane region" description="Helical" evidence="1">
    <location>
        <begin position="89"/>
        <end position="105"/>
    </location>
</feature>
<dbReference type="AlphaFoldDB" id="S8E770"/>
<dbReference type="InParanoid" id="S8E770"/>
<reference evidence="3 4" key="1">
    <citation type="journal article" date="2012" name="Science">
        <title>The Paleozoic origin of enzymatic lignin decomposition reconstructed from 31 fungal genomes.</title>
        <authorList>
            <person name="Floudas D."/>
            <person name="Binder M."/>
            <person name="Riley R."/>
            <person name="Barry K."/>
            <person name="Blanchette R.A."/>
            <person name="Henrissat B."/>
            <person name="Martinez A.T."/>
            <person name="Otillar R."/>
            <person name="Spatafora J.W."/>
            <person name="Yadav J.S."/>
            <person name="Aerts A."/>
            <person name="Benoit I."/>
            <person name="Boyd A."/>
            <person name="Carlson A."/>
            <person name="Copeland A."/>
            <person name="Coutinho P.M."/>
            <person name="de Vries R.P."/>
            <person name="Ferreira P."/>
            <person name="Findley K."/>
            <person name="Foster B."/>
            <person name="Gaskell J."/>
            <person name="Glotzer D."/>
            <person name="Gorecki P."/>
            <person name="Heitman J."/>
            <person name="Hesse C."/>
            <person name="Hori C."/>
            <person name="Igarashi K."/>
            <person name="Jurgens J.A."/>
            <person name="Kallen N."/>
            <person name="Kersten P."/>
            <person name="Kohler A."/>
            <person name="Kuees U."/>
            <person name="Kumar T.K.A."/>
            <person name="Kuo A."/>
            <person name="LaButti K."/>
            <person name="Larrondo L.F."/>
            <person name="Lindquist E."/>
            <person name="Ling A."/>
            <person name="Lombard V."/>
            <person name="Lucas S."/>
            <person name="Lundell T."/>
            <person name="Martin R."/>
            <person name="McLaughlin D.J."/>
            <person name="Morgenstern I."/>
            <person name="Morin E."/>
            <person name="Murat C."/>
            <person name="Nagy L.G."/>
            <person name="Nolan M."/>
            <person name="Ohm R.A."/>
            <person name="Patyshakuliyeva A."/>
            <person name="Rokas A."/>
            <person name="Ruiz-Duenas F.J."/>
            <person name="Sabat G."/>
            <person name="Salamov A."/>
            <person name="Samejima M."/>
            <person name="Schmutz J."/>
            <person name="Slot J.C."/>
            <person name="St John F."/>
            <person name="Stenlid J."/>
            <person name="Sun H."/>
            <person name="Sun S."/>
            <person name="Syed K."/>
            <person name="Tsang A."/>
            <person name="Wiebenga A."/>
            <person name="Young D."/>
            <person name="Pisabarro A."/>
            <person name="Eastwood D.C."/>
            <person name="Martin F."/>
            <person name="Cullen D."/>
            <person name="Grigoriev I.V."/>
            <person name="Hibbett D.S."/>
        </authorList>
    </citation>
    <scope>NUCLEOTIDE SEQUENCE</scope>
    <source>
        <strain evidence="4">FP-58527</strain>
    </source>
</reference>
<proteinExistence type="predicted"/>
<evidence type="ECO:0000313" key="3">
    <source>
        <dbReference type="EMBL" id="EPT00857.1"/>
    </source>
</evidence>
<keyword evidence="4" id="KW-1185">Reference proteome</keyword>
<feature type="domain" description="DUF6534" evidence="2">
    <location>
        <begin position="98"/>
        <end position="188"/>
    </location>
</feature>
<dbReference type="Proteomes" id="UP000015241">
    <property type="component" value="Unassembled WGS sequence"/>
</dbReference>
<dbReference type="STRING" id="743788.S8E770"/>
<dbReference type="Pfam" id="PF20152">
    <property type="entry name" value="DUF6534"/>
    <property type="match status" value="1"/>
</dbReference>
<gene>
    <name evidence="3" type="ORF">FOMPIDRAFT_85964</name>
</gene>
<accession>S8E770</accession>
<dbReference type="InterPro" id="IPR045339">
    <property type="entry name" value="DUF6534"/>
</dbReference>
<feature type="transmembrane region" description="Helical" evidence="1">
    <location>
        <begin position="117"/>
        <end position="143"/>
    </location>
</feature>
<feature type="transmembrane region" description="Helical" evidence="1">
    <location>
        <begin position="163"/>
        <end position="184"/>
    </location>
</feature>
<protein>
    <recommendedName>
        <fullName evidence="2">DUF6534 domain-containing protein</fullName>
    </recommendedName>
</protein>
<keyword evidence="1" id="KW-0812">Transmembrane</keyword>
<dbReference type="HOGENOM" id="CLU_953267_0_0_1"/>
<dbReference type="PANTHER" id="PTHR40465:SF1">
    <property type="entry name" value="DUF6534 DOMAIN-CONTAINING PROTEIN"/>
    <property type="match status" value="1"/>
</dbReference>
<name>S8E770_FOMSC</name>
<evidence type="ECO:0000259" key="2">
    <source>
        <dbReference type="Pfam" id="PF20152"/>
    </source>
</evidence>
<evidence type="ECO:0000313" key="4">
    <source>
        <dbReference type="Proteomes" id="UP000015241"/>
    </source>
</evidence>
<keyword evidence="1" id="KW-1133">Transmembrane helix</keyword>